<proteinExistence type="predicted"/>
<comment type="caution">
    <text evidence="2">The sequence shown here is derived from an EMBL/GenBank/DDBJ whole genome shotgun (WGS) entry which is preliminary data.</text>
</comment>
<accession>A0A4U0RNW8</accession>
<organism evidence="2 3">
    <name type="scientific">Actinacidiphila oryziradicis</name>
    <dbReference type="NCBI Taxonomy" id="2571141"/>
    <lineage>
        <taxon>Bacteria</taxon>
        <taxon>Bacillati</taxon>
        <taxon>Actinomycetota</taxon>
        <taxon>Actinomycetes</taxon>
        <taxon>Kitasatosporales</taxon>
        <taxon>Streptomycetaceae</taxon>
        <taxon>Actinacidiphila</taxon>
    </lineage>
</organism>
<dbReference type="EMBL" id="SUMC01000152">
    <property type="protein sequence ID" value="TJZ97026.1"/>
    <property type="molecule type" value="Genomic_DNA"/>
</dbReference>
<dbReference type="RefSeq" id="WP_136730672.1">
    <property type="nucleotide sequence ID" value="NZ_SUMC01000152.1"/>
</dbReference>
<keyword evidence="3" id="KW-1185">Reference proteome</keyword>
<dbReference type="OrthoDB" id="3467309at2"/>
<evidence type="ECO:0000313" key="2">
    <source>
        <dbReference type="EMBL" id="TJZ97026.1"/>
    </source>
</evidence>
<sequence>MASRTPRTEYSESQAAGRLRVPISSWRWAVHAGVVPASDASAWQWSRAAVEAMDPAAITASMPREPIAGSAAADRLAIALGTPNVPDEAATVTSFVVRRLIDRDLLTELSGNHGGSLLNPDQVDQVGARPDLADWSPRSAPSGRTRRQPVST</sequence>
<protein>
    <submittedName>
        <fullName evidence="2">Uncharacterized protein</fullName>
    </submittedName>
</protein>
<reference evidence="2 3" key="1">
    <citation type="submission" date="2019-04" db="EMBL/GenBank/DDBJ databases">
        <title>Streptomyces oryziradicis sp. nov., a novel actinomycete isolated from rhizosphere soil of rice (Oryza sativa L.).</title>
        <authorList>
            <person name="Li C."/>
        </authorList>
    </citation>
    <scope>NUCLEOTIDE SEQUENCE [LARGE SCALE GENOMIC DNA]</scope>
    <source>
        <strain evidence="2 3">NEAU-C40</strain>
    </source>
</reference>
<dbReference type="Proteomes" id="UP000305778">
    <property type="component" value="Unassembled WGS sequence"/>
</dbReference>
<name>A0A4U0RNW8_9ACTN</name>
<evidence type="ECO:0000256" key="1">
    <source>
        <dbReference type="SAM" id="MobiDB-lite"/>
    </source>
</evidence>
<evidence type="ECO:0000313" key="3">
    <source>
        <dbReference type="Proteomes" id="UP000305778"/>
    </source>
</evidence>
<gene>
    <name evidence="2" type="ORF">FCI23_50305</name>
</gene>
<feature type="region of interest" description="Disordered" evidence="1">
    <location>
        <begin position="111"/>
        <end position="152"/>
    </location>
</feature>
<dbReference type="AlphaFoldDB" id="A0A4U0RNW8"/>